<reference evidence="12 13" key="1">
    <citation type="submission" date="2018-05" db="EMBL/GenBank/DDBJ databases">
        <title>Kangiella spongicola genome sequence.</title>
        <authorList>
            <person name="Maclea K.S."/>
            <person name="Goen A.E."/>
            <person name="Kelley C."/>
            <person name="Underriner A."/>
            <person name="Silverwood T."/>
            <person name="Trachtenberg A.M."/>
        </authorList>
    </citation>
    <scope>NUCLEOTIDE SEQUENCE [LARGE SCALE GENOMIC DNA]</scope>
    <source>
        <strain evidence="12 13">ATCC BAA-2076</strain>
    </source>
</reference>
<evidence type="ECO:0000313" key="13">
    <source>
        <dbReference type="Proteomes" id="UP000247689"/>
    </source>
</evidence>
<dbReference type="Proteomes" id="UP000247689">
    <property type="component" value="Unassembled WGS sequence"/>
</dbReference>
<dbReference type="Pfam" id="PF04389">
    <property type="entry name" value="Peptidase_M28"/>
    <property type="match status" value="1"/>
</dbReference>
<evidence type="ECO:0000313" key="12">
    <source>
        <dbReference type="EMBL" id="PXF64540.1"/>
    </source>
</evidence>
<keyword evidence="5" id="KW-0378">Hydrolase</keyword>
<accession>A0A318D5I3</accession>
<keyword evidence="13" id="KW-1185">Reference proteome</keyword>
<keyword evidence="4 9" id="KW-0732">Signal</keyword>
<evidence type="ECO:0000256" key="1">
    <source>
        <dbReference type="ARBA" id="ARBA00022438"/>
    </source>
</evidence>
<dbReference type="OrthoDB" id="9789219at2"/>
<evidence type="ECO:0000256" key="9">
    <source>
        <dbReference type="SAM" id="SignalP"/>
    </source>
</evidence>
<dbReference type="GO" id="GO:0004177">
    <property type="term" value="F:aminopeptidase activity"/>
    <property type="evidence" value="ECO:0007669"/>
    <property type="project" value="UniProtKB-KW"/>
</dbReference>
<dbReference type="InterPro" id="IPR012189">
    <property type="entry name" value="Pept_M28E_Ap1"/>
</dbReference>
<evidence type="ECO:0000256" key="7">
    <source>
        <dbReference type="PIRSR" id="PIRSR036685-1"/>
    </source>
</evidence>
<evidence type="ECO:0000256" key="4">
    <source>
        <dbReference type="ARBA" id="ARBA00022729"/>
    </source>
</evidence>
<dbReference type="InterPro" id="IPR007484">
    <property type="entry name" value="Peptidase_M28"/>
</dbReference>
<dbReference type="GO" id="GO:0046872">
    <property type="term" value="F:metal ion binding"/>
    <property type="evidence" value="ECO:0007669"/>
    <property type="project" value="UniProtKB-KW"/>
</dbReference>
<comment type="cofactor">
    <cofactor evidence="7">
        <name>Zn(2+)</name>
        <dbReference type="ChEBI" id="CHEBI:29105"/>
    </cofactor>
    <text evidence="7">Binds 2 Zn(2+) ions per subunit.</text>
</comment>
<organism evidence="12 13">
    <name type="scientific">Kangiella spongicola</name>
    <dbReference type="NCBI Taxonomy" id="796379"/>
    <lineage>
        <taxon>Bacteria</taxon>
        <taxon>Pseudomonadati</taxon>
        <taxon>Pseudomonadota</taxon>
        <taxon>Gammaproteobacteria</taxon>
        <taxon>Kangiellales</taxon>
        <taxon>Kangiellaceae</taxon>
        <taxon>Kangiella</taxon>
    </lineage>
</organism>
<dbReference type="PIRSF" id="PIRSF036685">
    <property type="entry name" value="BacLeuNPeptidase"/>
    <property type="match status" value="1"/>
</dbReference>
<dbReference type="Pfam" id="PF04151">
    <property type="entry name" value="PPC"/>
    <property type="match status" value="2"/>
</dbReference>
<keyword evidence="2" id="KW-0645">Protease</keyword>
<protein>
    <submittedName>
        <fullName evidence="12">Aminopeptidase</fullName>
    </submittedName>
</protein>
<dbReference type="Gene3D" id="3.40.630.10">
    <property type="entry name" value="Zn peptidases"/>
    <property type="match status" value="1"/>
</dbReference>
<feature type="binding site" evidence="7">
    <location>
        <position position="384"/>
    </location>
    <ligand>
        <name>Zn(2+)</name>
        <dbReference type="ChEBI" id="CHEBI:29105"/>
        <label>2</label>
        <note>catalytic</note>
    </ligand>
</feature>
<dbReference type="GO" id="GO:0008235">
    <property type="term" value="F:metalloexopeptidase activity"/>
    <property type="evidence" value="ECO:0007669"/>
    <property type="project" value="InterPro"/>
</dbReference>
<dbReference type="AlphaFoldDB" id="A0A318D5I3"/>
<sequence>MKHLTTIFLMSVAATSLSLTSTATAKTDSTSDQNPSQSEQTVWITLGADAAETVQNKFQTDIPMTLSGIVGKNSANPVAIAQIPESKVIELSQLMHDEHKRCGGFFYHSTQQQAQEHAHNIHQTQNFASVNYSIDNPQAVNALISKVSSADLIATVNSLTSYYNRYYTSSTGVDSANWIKNHWQSIAADRSDIDVKLYGHNSWNQPSVIATITGTTYPDEIVIIGGHLDSINSYNRSGRAPGADDNASGIAVLTESLEAIVESGFKPERTVKIMGYAAEEVGLRGSQEIAAEHKNNNTNVLGVVQFDMSGYKGSSQDIVFITDYTNQEQNQFLADLADTYLPSISYGYDRCGYGCSDHASWHNQGFAASMPFESHMGSTNGDIHTVNDDHFNANHSVNFAKLSVAFLAELAKGTVDGDTPPPPPPGDKVIKNGVPVTDLSATTGNDILYTMEVPAGASNINFAISGGSGDADLYVLKGAAPTDSTYDCRPYRNGNNESCSGSGEGTYFVRLKAYTSFSGVTLTGSFEDNTGPGTPPIDETYSNVSVEKNAWARYSQELDGDYSLLTVTISGGSGDADLYLRHGSQPSTSSYDCRPYKWGNEESCTINAPQSGTWYIGLRGYSATSGVTLTIQATPQ</sequence>
<evidence type="ECO:0000256" key="3">
    <source>
        <dbReference type="ARBA" id="ARBA00022723"/>
    </source>
</evidence>
<dbReference type="InterPro" id="IPR045175">
    <property type="entry name" value="M28_fam"/>
</dbReference>
<keyword evidence="6 7" id="KW-0862">Zinc</keyword>
<feature type="signal peptide" evidence="9">
    <location>
        <begin position="1"/>
        <end position="25"/>
    </location>
</feature>
<feature type="binding site" evidence="7">
    <location>
        <position position="227"/>
    </location>
    <ligand>
        <name>Zn(2+)</name>
        <dbReference type="ChEBI" id="CHEBI:29105"/>
        <label>1</label>
    </ligand>
</feature>
<dbReference type="SUPFAM" id="SSF53187">
    <property type="entry name" value="Zn-dependent exopeptidases"/>
    <property type="match status" value="1"/>
</dbReference>
<evidence type="ECO:0000256" key="6">
    <source>
        <dbReference type="ARBA" id="ARBA00022833"/>
    </source>
</evidence>
<name>A0A318D5I3_9GAMM</name>
<dbReference type="EMBL" id="QICH01000001">
    <property type="protein sequence ID" value="PXF64540.1"/>
    <property type="molecule type" value="Genomic_DNA"/>
</dbReference>
<feature type="binding site" evidence="7">
    <location>
        <position position="245"/>
    </location>
    <ligand>
        <name>Zn(2+)</name>
        <dbReference type="ChEBI" id="CHEBI:29105"/>
        <label>1</label>
    </ligand>
</feature>
<feature type="disulfide bond" evidence="8">
    <location>
        <begin position="351"/>
        <end position="355"/>
    </location>
</feature>
<evidence type="ECO:0000259" key="11">
    <source>
        <dbReference type="Pfam" id="PF04389"/>
    </source>
</evidence>
<feature type="binding site" evidence="7">
    <location>
        <position position="280"/>
    </location>
    <ligand>
        <name>Zn(2+)</name>
        <dbReference type="ChEBI" id="CHEBI:29105"/>
        <label>2</label>
        <note>catalytic</note>
    </ligand>
</feature>
<dbReference type="GO" id="GO:0006508">
    <property type="term" value="P:proteolysis"/>
    <property type="evidence" value="ECO:0007669"/>
    <property type="project" value="UniProtKB-KW"/>
</dbReference>
<proteinExistence type="predicted"/>
<feature type="binding site" evidence="7">
    <location>
        <position position="307"/>
    </location>
    <ligand>
        <name>Zn(2+)</name>
        <dbReference type="ChEBI" id="CHEBI:29105"/>
        <label>1</label>
    </ligand>
</feature>
<evidence type="ECO:0000256" key="2">
    <source>
        <dbReference type="ARBA" id="ARBA00022670"/>
    </source>
</evidence>
<keyword evidence="8" id="KW-1015">Disulfide bond</keyword>
<evidence type="ECO:0000256" key="8">
    <source>
        <dbReference type="PIRSR" id="PIRSR036685-2"/>
    </source>
</evidence>
<feature type="domain" description="Peptidase M28" evidence="11">
    <location>
        <begin position="208"/>
        <end position="395"/>
    </location>
</feature>
<keyword evidence="1 12" id="KW-0031">Aminopeptidase</keyword>
<feature type="chain" id="PRO_5016268133" evidence="9">
    <location>
        <begin position="26"/>
        <end position="636"/>
    </location>
</feature>
<evidence type="ECO:0000259" key="10">
    <source>
        <dbReference type="Pfam" id="PF04151"/>
    </source>
</evidence>
<feature type="domain" description="Peptidase C-terminal archaeal/bacterial" evidence="10">
    <location>
        <begin position="563"/>
        <end position="620"/>
    </location>
</feature>
<dbReference type="PANTHER" id="PTHR12147">
    <property type="entry name" value="METALLOPEPTIDASE M28 FAMILY MEMBER"/>
    <property type="match status" value="1"/>
</dbReference>
<keyword evidence="3 7" id="KW-0479">Metal-binding</keyword>
<dbReference type="Gene3D" id="2.60.120.380">
    <property type="match status" value="2"/>
</dbReference>
<gene>
    <name evidence="12" type="ORF">DL796_05220</name>
</gene>
<evidence type="ECO:0000256" key="5">
    <source>
        <dbReference type="ARBA" id="ARBA00022801"/>
    </source>
</evidence>
<comment type="caution">
    <text evidence="12">The sequence shown here is derived from an EMBL/GenBank/DDBJ whole genome shotgun (WGS) entry which is preliminary data.</text>
</comment>
<dbReference type="PANTHER" id="PTHR12147:SF56">
    <property type="entry name" value="AMINOPEPTIDASE YDR415C-RELATED"/>
    <property type="match status" value="1"/>
</dbReference>
<feature type="domain" description="Peptidase C-terminal archaeal/bacterial" evidence="10">
    <location>
        <begin position="448"/>
        <end position="512"/>
    </location>
</feature>
<dbReference type="InterPro" id="IPR007280">
    <property type="entry name" value="Peptidase_C_arc/bac"/>
</dbReference>
<dbReference type="RefSeq" id="WP_110200588.1">
    <property type="nucleotide sequence ID" value="NZ_QICH01000001.1"/>
</dbReference>